<evidence type="ECO:0000313" key="2">
    <source>
        <dbReference type="Proteomes" id="UP000228945"/>
    </source>
</evidence>
<organism evidence="1 2">
    <name type="scientific">Caulobacter mirabilis</name>
    <dbReference type="NCBI Taxonomy" id="69666"/>
    <lineage>
        <taxon>Bacteria</taxon>
        <taxon>Pseudomonadati</taxon>
        <taxon>Pseudomonadota</taxon>
        <taxon>Alphaproteobacteria</taxon>
        <taxon>Caulobacterales</taxon>
        <taxon>Caulobacteraceae</taxon>
        <taxon>Caulobacter</taxon>
    </lineage>
</organism>
<evidence type="ECO:0000313" key="1">
    <source>
        <dbReference type="EMBL" id="ATQ42652.1"/>
    </source>
</evidence>
<evidence type="ECO:0008006" key="3">
    <source>
        <dbReference type="Google" id="ProtNLM"/>
    </source>
</evidence>
<dbReference type="InterPro" id="IPR036412">
    <property type="entry name" value="HAD-like_sf"/>
</dbReference>
<gene>
    <name evidence="1" type="ORF">CSW64_09640</name>
</gene>
<dbReference type="Proteomes" id="UP000228945">
    <property type="component" value="Chromosome"/>
</dbReference>
<protein>
    <recommendedName>
        <fullName evidence="3">HAD family hydrolase</fullName>
    </recommendedName>
</protein>
<dbReference type="RefSeq" id="WP_099621906.1">
    <property type="nucleotide sequence ID" value="NZ_CP024201.1"/>
</dbReference>
<dbReference type="EMBL" id="CP024201">
    <property type="protein sequence ID" value="ATQ42652.1"/>
    <property type="molecule type" value="Genomic_DNA"/>
</dbReference>
<sequence length="214" mass="23407">MPAPLSLPDLPIHPTAPLLIVDVDEVLARFMGGFERFIGRQGYEMRIDRFALFQNLYRPGEAECLDFQTGKALFDQFFYDGADDLDPVEGAADALAALSRQAGVIILTNAPAHALESRTGWLARHGFDYPMLLHSGLKGPTIAEMAGRTRGPAAFIDDLLPNLESSAESAPAVSRFQIIADERLRPYAPTAPDRHGLHEDWTTLGPALARVIGR</sequence>
<accession>A0A2D2AXC8</accession>
<dbReference type="KEGG" id="cmb:CSW64_09640"/>
<dbReference type="InterPro" id="IPR023214">
    <property type="entry name" value="HAD_sf"/>
</dbReference>
<proteinExistence type="predicted"/>
<name>A0A2D2AXC8_9CAUL</name>
<keyword evidence="2" id="KW-1185">Reference proteome</keyword>
<dbReference type="Gene3D" id="3.40.50.1000">
    <property type="entry name" value="HAD superfamily/HAD-like"/>
    <property type="match status" value="1"/>
</dbReference>
<reference evidence="1 2" key="1">
    <citation type="submission" date="2017-10" db="EMBL/GenBank/DDBJ databases">
        <title>Genome sequence of Caulobacter mirabilis FWC38.</title>
        <authorList>
            <person name="Fiebig A."/>
            <person name="Crosson S."/>
        </authorList>
    </citation>
    <scope>NUCLEOTIDE SEQUENCE [LARGE SCALE GENOMIC DNA]</scope>
    <source>
        <strain evidence="1 2">FWC 38</strain>
    </source>
</reference>
<dbReference type="SUPFAM" id="SSF56784">
    <property type="entry name" value="HAD-like"/>
    <property type="match status" value="1"/>
</dbReference>
<dbReference type="AlphaFoldDB" id="A0A2D2AXC8"/>